<dbReference type="InterPro" id="IPR009000">
    <property type="entry name" value="Transl_B-barrel_sf"/>
</dbReference>
<dbReference type="EMBL" id="MFAR01000039">
    <property type="protein sequence ID" value="OGD84303.1"/>
    <property type="molecule type" value="Genomic_DNA"/>
</dbReference>
<protein>
    <recommendedName>
        <fullName evidence="6">Large ribosomal subunit protein uL3</fullName>
    </recommendedName>
    <alternativeName>
        <fullName evidence="7">50S ribosomal protein L3</fullName>
    </alternativeName>
</protein>
<comment type="caution">
    <text evidence="8">The sequence shown here is derived from an EMBL/GenBank/DDBJ whole genome shotgun (WGS) entry which is preliminary data.</text>
</comment>
<dbReference type="GO" id="GO:0003735">
    <property type="term" value="F:structural constituent of ribosome"/>
    <property type="evidence" value="ECO:0007669"/>
    <property type="project" value="InterPro"/>
</dbReference>
<dbReference type="GO" id="GO:0006412">
    <property type="term" value="P:translation"/>
    <property type="evidence" value="ECO:0007669"/>
    <property type="project" value="InterPro"/>
</dbReference>
<evidence type="ECO:0000313" key="9">
    <source>
        <dbReference type="Proteomes" id="UP000177921"/>
    </source>
</evidence>
<accession>A0A1F5FXG5</accession>
<gene>
    <name evidence="8" type="ORF">A2618_01135</name>
</gene>
<keyword evidence="5" id="KW-0687">Ribonucleoprotein</keyword>
<dbReference type="PANTHER" id="PTHR11229:SF16">
    <property type="entry name" value="LARGE RIBOSOMAL SUBUNIT PROTEIN UL3C"/>
    <property type="match status" value="1"/>
</dbReference>
<dbReference type="Gene3D" id="2.40.30.10">
    <property type="entry name" value="Translation factors"/>
    <property type="match status" value="1"/>
</dbReference>
<reference evidence="8 9" key="1">
    <citation type="journal article" date="2016" name="Nat. Commun.">
        <title>Thousands of microbial genomes shed light on interconnected biogeochemical processes in an aquifer system.</title>
        <authorList>
            <person name="Anantharaman K."/>
            <person name="Brown C.T."/>
            <person name="Hug L.A."/>
            <person name="Sharon I."/>
            <person name="Castelle C.J."/>
            <person name="Probst A.J."/>
            <person name="Thomas B.C."/>
            <person name="Singh A."/>
            <person name="Wilkins M.J."/>
            <person name="Karaoz U."/>
            <person name="Brodie E.L."/>
            <person name="Williams K.H."/>
            <person name="Hubbard S.S."/>
            <person name="Banfield J.F."/>
        </authorList>
    </citation>
    <scope>NUCLEOTIDE SEQUENCE [LARGE SCALE GENOMIC DNA]</scope>
</reference>
<evidence type="ECO:0000256" key="7">
    <source>
        <dbReference type="ARBA" id="ARBA00035457"/>
    </source>
</evidence>
<keyword evidence="2" id="KW-0699">rRNA-binding</keyword>
<evidence type="ECO:0000256" key="1">
    <source>
        <dbReference type="ARBA" id="ARBA00006540"/>
    </source>
</evidence>
<comment type="similarity">
    <text evidence="1">Belongs to the universal ribosomal protein uL3 family.</text>
</comment>
<organism evidence="8 9">
    <name type="scientific">Candidatus Collierbacteria bacterium RIFOXYD1_FULL_46_26</name>
    <dbReference type="NCBI Taxonomy" id="1817732"/>
    <lineage>
        <taxon>Bacteria</taxon>
        <taxon>Candidatus Collieribacteriota</taxon>
    </lineage>
</organism>
<dbReference type="AlphaFoldDB" id="A0A1F5FXG5"/>
<name>A0A1F5FXG5_9BACT</name>
<dbReference type="GO" id="GO:0022625">
    <property type="term" value="C:cytosolic large ribosomal subunit"/>
    <property type="evidence" value="ECO:0007669"/>
    <property type="project" value="TreeGrafter"/>
</dbReference>
<keyword evidence="3" id="KW-0694">RNA-binding</keyword>
<dbReference type="InterPro" id="IPR019927">
    <property type="entry name" value="Ribosomal_uL3_bac/org-type"/>
</dbReference>
<keyword evidence="4 8" id="KW-0689">Ribosomal protein</keyword>
<dbReference type="SUPFAM" id="SSF50447">
    <property type="entry name" value="Translation proteins"/>
    <property type="match status" value="1"/>
</dbReference>
<evidence type="ECO:0000313" key="8">
    <source>
        <dbReference type="EMBL" id="OGD84303.1"/>
    </source>
</evidence>
<evidence type="ECO:0000256" key="6">
    <source>
        <dbReference type="ARBA" id="ARBA00035243"/>
    </source>
</evidence>
<sequence>MINISFGKKIGMREFYQGDTRFASTLIDLSAITDPLTELFPIGASCDLQGVSKGKGRAGVVKKWGFAGGPRTHGQSDRLRRAGSIGQGTTPGRVYKGKHMSGRMGSAHVTIKNSLILALDETKKILTVKGSVPGHTGSLIRLTVKKA</sequence>
<dbReference type="PANTHER" id="PTHR11229">
    <property type="entry name" value="50S RIBOSOMAL PROTEIN L3"/>
    <property type="match status" value="1"/>
</dbReference>
<proteinExistence type="inferred from homology"/>
<dbReference type="Proteomes" id="UP000177921">
    <property type="component" value="Unassembled WGS sequence"/>
</dbReference>
<dbReference type="FunFam" id="2.40.30.10:FF:000004">
    <property type="entry name" value="50S ribosomal protein L3"/>
    <property type="match status" value="1"/>
</dbReference>
<dbReference type="GO" id="GO:0019843">
    <property type="term" value="F:rRNA binding"/>
    <property type="evidence" value="ECO:0007669"/>
    <property type="project" value="UniProtKB-KW"/>
</dbReference>
<evidence type="ECO:0000256" key="2">
    <source>
        <dbReference type="ARBA" id="ARBA00022730"/>
    </source>
</evidence>
<evidence type="ECO:0000256" key="3">
    <source>
        <dbReference type="ARBA" id="ARBA00022884"/>
    </source>
</evidence>
<dbReference type="InterPro" id="IPR000597">
    <property type="entry name" value="Ribosomal_uL3"/>
</dbReference>
<dbReference type="Pfam" id="PF00297">
    <property type="entry name" value="Ribosomal_L3"/>
    <property type="match status" value="1"/>
</dbReference>
<evidence type="ECO:0000256" key="4">
    <source>
        <dbReference type="ARBA" id="ARBA00022980"/>
    </source>
</evidence>
<evidence type="ECO:0000256" key="5">
    <source>
        <dbReference type="ARBA" id="ARBA00023274"/>
    </source>
</evidence>